<reference evidence="11 12" key="1">
    <citation type="submission" date="2024-02" db="EMBL/GenBank/DDBJ databases">
        <title>Chromosome-scale genome assembly of the rough periwinkle Littorina saxatilis.</title>
        <authorList>
            <person name="De Jode A."/>
            <person name="Faria R."/>
            <person name="Formenti G."/>
            <person name="Sims Y."/>
            <person name="Smith T.P."/>
            <person name="Tracey A."/>
            <person name="Wood J.M.D."/>
            <person name="Zagrodzka Z.B."/>
            <person name="Johannesson K."/>
            <person name="Butlin R.K."/>
            <person name="Leder E.H."/>
        </authorList>
    </citation>
    <scope>NUCLEOTIDE SEQUENCE [LARGE SCALE GENOMIC DNA]</scope>
    <source>
        <strain evidence="11">Snail1</strain>
        <tissue evidence="11">Muscle</tissue>
    </source>
</reference>
<feature type="transmembrane region" description="Helical" evidence="10">
    <location>
        <begin position="503"/>
        <end position="525"/>
    </location>
</feature>
<dbReference type="InterPro" id="IPR000175">
    <property type="entry name" value="Na/ntran_symport"/>
</dbReference>
<feature type="transmembrane region" description="Helical" evidence="10">
    <location>
        <begin position="244"/>
        <end position="267"/>
    </location>
</feature>
<feature type="transmembrane region" description="Helical" evidence="10">
    <location>
        <begin position="545"/>
        <end position="567"/>
    </location>
</feature>
<keyword evidence="5 10" id="KW-0472">Membrane</keyword>
<feature type="transmembrane region" description="Helical" evidence="10">
    <location>
        <begin position="463"/>
        <end position="482"/>
    </location>
</feature>
<evidence type="ECO:0000256" key="7">
    <source>
        <dbReference type="PIRSR" id="PIRSR600175-2"/>
    </source>
</evidence>
<comment type="subcellular location">
    <subcellularLocation>
        <location evidence="1">Membrane</location>
        <topology evidence="1">Multi-pass membrane protein</topology>
    </subcellularLocation>
</comment>
<dbReference type="PRINTS" id="PR00176">
    <property type="entry name" value="NANEUSMPORT"/>
</dbReference>
<name>A0AAN9B3G1_9CAEN</name>
<feature type="transmembrane region" description="Helical" evidence="10">
    <location>
        <begin position="112"/>
        <end position="143"/>
    </location>
</feature>
<feature type="transmembrane region" description="Helical" evidence="10">
    <location>
        <begin position="287"/>
        <end position="312"/>
    </location>
</feature>
<dbReference type="GO" id="GO:0046872">
    <property type="term" value="F:metal ion binding"/>
    <property type="evidence" value="ECO:0007669"/>
    <property type="project" value="UniProtKB-KW"/>
</dbReference>
<evidence type="ECO:0000256" key="1">
    <source>
        <dbReference type="ARBA" id="ARBA00004141"/>
    </source>
</evidence>
<feature type="binding site" evidence="6">
    <location>
        <position position="298"/>
    </location>
    <ligand>
        <name>Na(+)</name>
        <dbReference type="ChEBI" id="CHEBI:29101"/>
        <label>1</label>
    </ligand>
</feature>
<sequence length="642" mass="71796">MELEKKTEKSVEAGEESPEDPNTNDGGEEDGLNKREQWGKAFDFLLACIGFSVGLGNVWRFPYLCYKNGGGAFLIPYFLCVIFGGIPLFYLEVAVGQFMNRGGLQAWNLIPILQGIGLASCIIVFFLNCYYNVILTWAFYYFFSSFTSELPWETCDHEWNNKTLCALNFTAKDEELTAMGFPNMSGSIVDPVTEFWENKVLSISDGIDQMGIVKWDLALCLLLAWIVVYACICKGIRSSGKVMYVTATSPYIFMLILLIRNALLPGAKQGVEFYLKPNLTKLGEVEVWVDAGTQIFFSSSIALGTLTALGSYNKFKHNSYRDSVIFALVNSVTSFFAGFIVFTILGYMAQLQGRSVKDVAESGPGLAFIAYPKAVSQMPLSPLWSILFFLMVILLGLDSQFVGVEGVVTTIVDQYPHLLRKGYRKEIFIGAICVVMFFVGLSMVAEGGMYVFQIFDYYSGSRIILLVAFFELIGISYIYGVFRFLDNVRMMLGSHWMTKTLPFMLVCWTVISPIFCMAIFIMSAVTYSELDYKRPGGKTYIYPDWAVGIGWAMAACSAVWIPIVAIYKWVKNGATWEAFILLCKPYGLKRHQMRPQDFGERTLADLERERGTGPGPDPAVAANGQTNLGFTQETPNGEFTNF</sequence>
<dbReference type="SUPFAM" id="SSF161070">
    <property type="entry name" value="SNF-like"/>
    <property type="match status" value="1"/>
</dbReference>
<feature type="transmembrane region" description="Helical" evidence="10">
    <location>
        <begin position="41"/>
        <end position="59"/>
    </location>
</feature>
<evidence type="ECO:0000313" key="11">
    <source>
        <dbReference type="EMBL" id="KAK7096790.1"/>
    </source>
</evidence>
<feature type="transmembrane region" description="Helical" evidence="10">
    <location>
        <begin position="212"/>
        <end position="232"/>
    </location>
</feature>
<feature type="compositionally biased region" description="Basic and acidic residues" evidence="9">
    <location>
        <begin position="1"/>
        <end position="12"/>
    </location>
</feature>
<dbReference type="PANTHER" id="PTHR11616:SF325">
    <property type="entry name" value="TRANSPORTER"/>
    <property type="match status" value="1"/>
</dbReference>
<feature type="transmembrane region" description="Helical" evidence="10">
    <location>
        <begin position="71"/>
        <end position="91"/>
    </location>
</feature>
<feature type="binding site" evidence="6">
    <location>
        <position position="57"/>
    </location>
    <ligand>
        <name>Na(+)</name>
        <dbReference type="ChEBI" id="CHEBI:29101"/>
        <label>1</label>
    </ligand>
</feature>
<keyword evidence="3 8" id="KW-0812">Transmembrane</keyword>
<dbReference type="AlphaFoldDB" id="A0AAN9B3G1"/>
<dbReference type="CDD" id="cd11496">
    <property type="entry name" value="SLC6sbd-TauT-like"/>
    <property type="match status" value="1"/>
</dbReference>
<dbReference type="PROSITE" id="PS00610">
    <property type="entry name" value="NA_NEUROTRAN_SYMP_1"/>
    <property type="match status" value="1"/>
</dbReference>
<keyword evidence="4 10" id="KW-1133">Transmembrane helix</keyword>
<feature type="transmembrane region" description="Helical" evidence="10">
    <location>
        <begin position="428"/>
        <end position="451"/>
    </location>
</feature>
<comment type="similarity">
    <text evidence="8">Belongs to the sodium:neurotransmitter symporter (SNF) (TC 2.A.22) family.</text>
</comment>
<dbReference type="GO" id="GO:0005332">
    <property type="term" value="F:gamma-aminobutyric acid:sodium:chloride symporter activity"/>
    <property type="evidence" value="ECO:0007669"/>
    <property type="project" value="TreeGrafter"/>
</dbReference>
<evidence type="ECO:0000313" key="12">
    <source>
        <dbReference type="Proteomes" id="UP001374579"/>
    </source>
</evidence>
<evidence type="ECO:0000256" key="5">
    <source>
        <dbReference type="ARBA" id="ARBA00023136"/>
    </source>
</evidence>
<feature type="region of interest" description="Disordered" evidence="9">
    <location>
        <begin position="1"/>
        <end position="30"/>
    </location>
</feature>
<organism evidence="11 12">
    <name type="scientific">Littorina saxatilis</name>
    <dbReference type="NCBI Taxonomy" id="31220"/>
    <lineage>
        <taxon>Eukaryota</taxon>
        <taxon>Metazoa</taxon>
        <taxon>Spiralia</taxon>
        <taxon>Lophotrochozoa</taxon>
        <taxon>Mollusca</taxon>
        <taxon>Gastropoda</taxon>
        <taxon>Caenogastropoda</taxon>
        <taxon>Littorinimorpha</taxon>
        <taxon>Littorinoidea</taxon>
        <taxon>Littorinidae</taxon>
        <taxon>Littorina</taxon>
    </lineage>
</organism>
<feature type="binding site" evidence="6">
    <location>
        <position position="398"/>
    </location>
    <ligand>
        <name>Na(+)</name>
        <dbReference type="ChEBI" id="CHEBI:29101"/>
        <label>1</label>
    </ligand>
</feature>
<evidence type="ECO:0000256" key="3">
    <source>
        <dbReference type="ARBA" id="ARBA00022692"/>
    </source>
</evidence>
<keyword evidence="6" id="KW-0915">Sodium</keyword>
<evidence type="ECO:0000256" key="10">
    <source>
        <dbReference type="SAM" id="Phobius"/>
    </source>
</evidence>
<keyword evidence="2 8" id="KW-0813">Transport</keyword>
<feature type="compositionally biased region" description="Polar residues" evidence="9">
    <location>
        <begin position="623"/>
        <end position="642"/>
    </location>
</feature>
<feature type="binding site" evidence="6">
    <location>
        <position position="399"/>
    </location>
    <ligand>
        <name>Na(+)</name>
        <dbReference type="ChEBI" id="CHEBI:29101"/>
        <label>1</label>
    </ligand>
</feature>
<accession>A0AAN9B3G1</accession>
<evidence type="ECO:0000256" key="4">
    <source>
        <dbReference type="ARBA" id="ARBA00022989"/>
    </source>
</evidence>
<proteinExistence type="inferred from homology"/>
<dbReference type="PANTHER" id="PTHR11616">
    <property type="entry name" value="SODIUM/CHLORIDE DEPENDENT TRANSPORTER"/>
    <property type="match status" value="1"/>
</dbReference>
<evidence type="ECO:0000256" key="8">
    <source>
        <dbReference type="RuleBase" id="RU003732"/>
    </source>
</evidence>
<keyword evidence="6" id="KW-0479">Metal-binding</keyword>
<feature type="transmembrane region" description="Helical" evidence="10">
    <location>
        <begin position="324"/>
        <end position="349"/>
    </location>
</feature>
<keyword evidence="12" id="KW-1185">Reference proteome</keyword>
<evidence type="ECO:0000256" key="2">
    <source>
        <dbReference type="ARBA" id="ARBA00022448"/>
    </source>
</evidence>
<feature type="binding site" evidence="6">
    <location>
        <position position="330"/>
    </location>
    <ligand>
        <name>Na(+)</name>
        <dbReference type="ChEBI" id="CHEBI:29101"/>
        <label>1</label>
    </ligand>
</feature>
<evidence type="ECO:0000256" key="6">
    <source>
        <dbReference type="PIRSR" id="PIRSR600175-1"/>
    </source>
</evidence>
<protein>
    <recommendedName>
        <fullName evidence="8">Transporter</fullName>
    </recommendedName>
</protein>
<dbReference type="PROSITE" id="PS50267">
    <property type="entry name" value="NA_NEUROTRAN_SYMP_3"/>
    <property type="match status" value="1"/>
</dbReference>
<dbReference type="EMBL" id="JBAMIC010000013">
    <property type="protein sequence ID" value="KAK7096790.1"/>
    <property type="molecule type" value="Genomic_DNA"/>
</dbReference>
<dbReference type="Proteomes" id="UP001374579">
    <property type="component" value="Unassembled WGS sequence"/>
</dbReference>
<evidence type="ECO:0000256" key="9">
    <source>
        <dbReference type="SAM" id="MobiDB-lite"/>
    </source>
</evidence>
<feature type="binding site" evidence="6">
    <location>
        <position position="50"/>
    </location>
    <ligand>
        <name>Na(+)</name>
        <dbReference type="ChEBI" id="CHEBI:29101"/>
        <label>1</label>
    </ligand>
</feature>
<keyword evidence="7" id="KW-1015">Disulfide bond</keyword>
<feature type="region of interest" description="Disordered" evidence="9">
    <location>
        <begin position="607"/>
        <end position="642"/>
    </location>
</feature>
<keyword evidence="8" id="KW-0769">Symport</keyword>
<feature type="binding site" evidence="6">
    <location>
        <position position="395"/>
    </location>
    <ligand>
        <name>Na(+)</name>
        <dbReference type="ChEBI" id="CHEBI:29101"/>
        <label>1</label>
    </ligand>
</feature>
<dbReference type="InterPro" id="IPR037272">
    <property type="entry name" value="SNS_sf"/>
</dbReference>
<dbReference type="Pfam" id="PF00209">
    <property type="entry name" value="SNF"/>
    <property type="match status" value="1"/>
</dbReference>
<feature type="transmembrane region" description="Helical" evidence="10">
    <location>
        <begin position="383"/>
        <end position="408"/>
    </location>
</feature>
<feature type="disulfide bond" evidence="7">
    <location>
        <begin position="155"/>
        <end position="165"/>
    </location>
</feature>
<feature type="binding site" evidence="6">
    <location>
        <position position="53"/>
    </location>
    <ligand>
        <name>Na(+)</name>
        <dbReference type="ChEBI" id="CHEBI:29101"/>
        <label>1</label>
    </ligand>
</feature>
<gene>
    <name evidence="11" type="ORF">V1264_003854</name>
</gene>
<comment type="caution">
    <text evidence="11">The sequence shown here is derived from an EMBL/GenBank/DDBJ whole genome shotgun (WGS) entry which is preliminary data.</text>
</comment>
<dbReference type="GO" id="GO:0005886">
    <property type="term" value="C:plasma membrane"/>
    <property type="evidence" value="ECO:0007669"/>
    <property type="project" value="TreeGrafter"/>
</dbReference>